<evidence type="ECO:0000256" key="5">
    <source>
        <dbReference type="ARBA" id="ARBA00022989"/>
    </source>
</evidence>
<comment type="subunit">
    <text evidence="10">Probably interacts with PlsX.</text>
</comment>
<feature type="transmembrane region" description="Helical" evidence="10">
    <location>
        <begin position="147"/>
        <end position="167"/>
    </location>
</feature>
<dbReference type="Proteomes" id="UP000037326">
    <property type="component" value="Unassembled WGS sequence"/>
</dbReference>
<dbReference type="Pfam" id="PF02660">
    <property type="entry name" value="G3P_acyltransf"/>
    <property type="match status" value="1"/>
</dbReference>
<feature type="transmembrane region" description="Helical" evidence="10">
    <location>
        <begin position="87"/>
        <end position="107"/>
    </location>
</feature>
<evidence type="ECO:0000256" key="10">
    <source>
        <dbReference type="HAMAP-Rule" id="MF_01043"/>
    </source>
</evidence>
<keyword evidence="3 10" id="KW-0808">Transferase</keyword>
<keyword evidence="11" id="KW-0012">Acyltransferase</keyword>
<dbReference type="InterPro" id="IPR003811">
    <property type="entry name" value="G3P_acylTferase_PlsY"/>
</dbReference>
<comment type="function">
    <text evidence="10">Catalyzes the transfer of an acyl group from acyl-phosphate (acyl-PO(4)) to glycerol-3-phosphate (G3P) to form lysophosphatidic acid (LPA). This enzyme utilizes acyl-phosphate as fatty acyl donor, but not acyl-CoA or acyl-ACP.</text>
</comment>
<sequence length="210" mass="22710">MIKAVIIFLLVGYLIGCIHGSKVAQFLSGVDLKKTGHGNAGASNATLSLGWKYGILVALIDIGKGVAAIIGAQAYLADITQLTEVQVWLFTYIVAAGVILGHNFPFYMGFKGGKGTASIIGILLAIDWKICLFALILFVIFSFVTNYLIVGVLEFYLVFCTVTFLWIPGTVPTIIALLLFSLAIILHIENIKRLLLGTEPKVTSAFNKKK</sequence>
<keyword evidence="8 10" id="KW-0594">Phospholipid biosynthesis</keyword>
<feature type="transmembrane region" description="Helical" evidence="10">
    <location>
        <begin position="119"/>
        <end position="140"/>
    </location>
</feature>
<dbReference type="PATRIC" id="fig|582475.4.peg.5034"/>
<dbReference type="EC" id="2.3.1.275" evidence="10"/>
<protein>
    <recommendedName>
        <fullName evidence="10">Glycerol-3-phosphate acyltransferase</fullName>
    </recommendedName>
    <alternativeName>
        <fullName evidence="10">Acyl-PO4 G3P acyltransferase</fullName>
    </alternativeName>
    <alternativeName>
        <fullName evidence="10">Acyl-phosphate--glycerol-3-phosphate acyltransferase</fullName>
    </alternativeName>
    <alternativeName>
        <fullName evidence="10">G3P acyltransferase</fullName>
        <shortName evidence="10">GPAT</shortName>
        <ecNumber evidence="10">2.3.1.275</ecNumber>
    </alternativeName>
    <alternativeName>
        <fullName evidence="10">Lysophosphatidic acid synthase</fullName>
        <shortName evidence="10">LPA synthase</shortName>
    </alternativeName>
</protein>
<evidence type="ECO:0000313" key="11">
    <source>
        <dbReference type="EMBL" id="KMY30880.1"/>
    </source>
</evidence>
<reference evidence="12" key="1">
    <citation type="submission" date="2015-07" db="EMBL/GenBank/DDBJ databases">
        <authorList>
            <consortium name="Consortium for Microbial Forensics and Genomics (microFORGE)"/>
            <person name="Knight B.M."/>
            <person name="Roberts D.P."/>
            <person name="Lin D."/>
            <person name="Hari K."/>
            <person name="Fletcher J."/>
            <person name="Melcher U."/>
            <person name="Blagden T."/>
            <person name="Winegar R.A."/>
        </authorList>
    </citation>
    <scope>NUCLEOTIDE SEQUENCE [LARGE SCALE GENOMIC DNA]</scope>
    <source>
        <strain evidence="12">DSM 23493</strain>
    </source>
</reference>
<dbReference type="GO" id="GO:0043772">
    <property type="term" value="F:acyl-phosphate glycerol-3-phosphate acyltransferase activity"/>
    <property type="evidence" value="ECO:0007669"/>
    <property type="project" value="UniProtKB-UniRule"/>
</dbReference>
<keyword evidence="5 10" id="KW-1133">Transmembrane helix</keyword>
<keyword evidence="9 10" id="KW-1208">Phospholipid metabolism</keyword>
<comment type="subcellular location">
    <subcellularLocation>
        <location evidence="10">Cell membrane</location>
        <topology evidence="10">Multi-pass membrane protein</topology>
    </subcellularLocation>
</comment>
<dbReference type="GeneID" id="96599478"/>
<name>A0A0K9F8P1_9BACI</name>
<evidence type="ECO:0000256" key="8">
    <source>
        <dbReference type="ARBA" id="ARBA00023209"/>
    </source>
</evidence>
<dbReference type="RefSeq" id="WP_049667304.1">
    <property type="nucleotide sequence ID" value="NZ_LFXJ01000006.1"/>
</dbReference>
<comment type="caution">
    <text evidence="11">The sequence shown here is derived from an EMBL/GenBank/DDBJ whole genome shotgun (WGS) entry which is preliminary data.</text>
</comment>
<accession>A0A0K9F8P1</accession>
<feature type="transmembrane region" description="Helical" evidence="10">
    <location>
        <begin position="173"/>
        <end position="191"/>
    </location>
</feature>
<dbReference type="EMBL" id="LFXJ01000006">
    <property type="protein sequence ID" value="KMY30880.1"/>
    <property type="molecule type" value="Genomic_DNA"/>
</dbReference>
<organism evidence="11 12">
    <name type="scientific">Lysinibacillus xylanilyticus</name>
    <dbReference type="NCBI Taxonomy" id="582475"/>
    <lineage>
        <taxon>Bacteria</taxon>
        <taxon>Bacillati</taxon>
        <taxon>Bacillota</taxon>
        <taxon>Bacilli</taxon>
        <taxon>Bacillales</taxon>
        <taxon>Bacillaceae</taxon>
        <taxon>Lysinibacillus</taxon>
    </lineage>
</organism>
<evidence type="ECO:0000256" key="7">
    <source>
        <dbReference type="ARBA" id="ARBA00023136"/>
    </source>
</evidence>
<keyword evidence="1 10" id="KW-1003">Cell membrane</keyword>
<dbReference type="GO" id="GO:0008654">
    <property type="term" value="P:phospholipid biosynthetic process"/>
    <property type="evidence" value="ECO:0007669"/>
    <property type="project" value="UniProtKB-UniRule"/>
</dbReference>
<keyword evidence="7 10" id="KW-0472">Membrane</keyword>
<dbReference type="AlphaFoldDB" id="A0A0K9F8P1"/>
<comment type="pathway">
    <text evidence="10">Lipid metabolism; phospholipid metabolism.</text>
</comment>
<dbReference type="GO" id="GO:0005886">
    <property type="term" value="C:plasma membrane"/>
    <property type="evidence" value="ECO:0007669"/>
    <property type="project" value="UniProtKB-SubCell"/>
</dbReference>
<feature type="transmembrane region" description="Helical" evidence="10">
    <location>
        <begin position="53"/>
        <end position="75"/>
    </location>
</feature>
<dbReference type="PANTHER" id="PTHR30309">
    <property type="entry name" value="INNER MEMBRANE PROTEIN YGIH"/>
    <property type="match status" value="1"/>
</dbReference>
<dbReference type="OrthoDB" id="9777124at2"/>
<keyword evidence="4 10" id="KW-0812">Transmembrane</keyword>
<keyword evidence="2 10" id="KW-0444">Lipid biosynthesis</keyword>
<comment type="similarity">
    <text evidence="10">Belongs to the PlsY family.</text>
</comment>
<comment type="catalytic activity">
    <reaction evidence="10">
        <text>an acyl phosphate + sn-glycerol 3-phosphate = a 1-acyl-sn-glycero-3-phosphate + phosphate</text>
        <dbReference type="Rhea" id="RHEA:34075"/>
        <dbReference type="ChEBI" id="CHEBI:43474"/>
        <dbReference type="ChEBI" id="CHEBI:57597"/>
        <dbReference type="ChEBI" id="CHEBI:57970"/>
        <dbReference type="ChEBI" id="CHEBI:59918"/>
        <dbReference type="EC" id="2.3.1.275"/>
    </reaction>
</comment>
<dbReference type="UniPathway" id="UPA00085"/>
<evidence type="ECO:0000313" key="12">
    <source>
        <dbReference type="Proteomes" id="UP000037326"/>
    </source>
</evidence>
<evidence type="ECO:0000256" key="9">
    <source>
        <dbReference type="ARBA" id="ARBA00023264"/>
    </source>
</evidence>
<dbReference type="SMART" id="SM01207">
    <property type="entry name" value="G3P_acyltransf"/>
    <property type="match status" value="1"/>
</dbReference>
<dbReference type="HAMAP" id="MF_01043">
    <property type="entry name" value="PlsY"/>
    <property type="match status" value="1"/>
</dbReference>
<evidence type="ECO:0000256" key="6">
    <source>
        <dbReference type="ARBA" id="ARBA00023098"/>
    </source>
</evidence>
<gene>
    <name evidence="10" type="primary">plsY</name>
    <name evidence="11" type="ORF">ACZ11_14710</name>
</gene>
<evidence type="ECO:0000256" key="3">
    <source>
        <dbReference type="ARBA" id="ARBA00022679"/>
    </source>
</evidence>
<evidence type="ECO:0000256" key="4">
    <source>
        <dbReference type="ARBA" id="ARBA00022692"/>
    </source>
</evidence>
<dbReference type="PANTHER" id="PTHR30309:SF0">
    <property type="entry name" value="GLYCEROL-3-PHOSPHATE ACYLTRANSFERASE-RELATED"/>
    <property type="match status" value="1"/>
</dbReference>
<evidence type="ECO:0000256" key="1">
    <source>
        <dbReference type="ARBA" id="ARBA00022475"/>
    </source>
</evidence>
<keyword evidence="6 10" id="KW-0443">Lipid metabolism</keyword>
<evidence type="ECO:0000256" key="2">
    <source>
        <dbReference type="ARBA" id="ARBA00022516"/>
    </source>
</evidence>
<proteinExistence type="inferred from homology"/>